<feature type="domain" description="HTH luxR-type" evidence="1">
    <location>
        <begin position="1"/>
        <end position="63"/>
    </location>
</feature>
<dbReference type="InterPro" id="IPR016032">
    <property type="entry name" value="Sig_transdc_resp-reg_C-effctor"/>
</dbReference>
<dbReference type="PROSITE" id="PS50043">
    <property type="entry name" value="HTH_LUXR_2"/>
    <property type="match status" value="1"/>
</dbReference>
<evidence type="ECO:0000313" key="2">
    <source>
        <dbReference type="EMBL" id="MDM1073648.1"/>
    </source>
</evidence>
<organism evidence="2 3">
    <name type="scientific">Empedobacter brevis</name>
    <dbReference type="NCBI Taxonomy" id="247"/>
    <lineage>
        <taxon>Bacteria</taxon>
        <taxon>Pseudomonadati</taxon>
        <taxon>Bacteroidota</taxon>
        <taxon>Flavobacteriia</taxon>
        <taxon>Flavobacteriales</taxon>
        <taxon>Weeksellaceae</taxon>
        <taxon>Empedobacter</taxon>
    </lineage>
</organism>
<dbReference type="SMART" id="SM00421">
    <property type="entry name" value="HTH_LUXR"/>
    <property type="match status" value="1"/>
</dbReference>
<dbReference type="SUPFAM" id="SSF46894">
    <property type="entry name" value="C-terminal effector domain of the bipartite response regulators"/>
    <property type="match status" value="1"/>
</dbReference>
<protein>
    <submittedName>
        <fullName evidence="2">Response regulator transcription factor</fullName>
    </submittedName>
</protein>
<sequence length="117" mass="13946">MENLTKREVQIVERIAFGFSTKEIADEICRSERTVVNTIQSVYNKLHIRRSFNALTAWYYITKFNLEIDGIPLKNRIIAIWFFFLIIPNTLNLEDKEVQLKRLVRRNIKREFALVEA</sequence>
<dbReference type="PRINTS" id="PR00038">
    <property type="entry name" value="HTHLUXR"/>
</dbReference>
<dbReference type="AlphaFoldDB" id="A0AAJ1QGL5"/>
<dbReference type="Pfam" id="PF00196">
    <property type="entry name" value="GerE"/>
    <property type="match status" value="1"/>
</dbReference>
<dbReference type="InterPro" id="IPR036388">
    <property type="entry name" value="WH-like_DNA-bd_sf"/>
</dbReference>
<dbReference type="InterPro" id="IPR000792">
    <property type="entry name" value="Tscrpt_reg_LuxR_C"/>
</dbReference>
<reference evidence="2" key="2">
    <citation type="journal article" date="2022" name="Sci. Total Environ.">
        <title>Prevalence, transmission, and molecular epidemiology of tet(X)-positive bacteria among humans, animals, and environmental niches in China: An epidemiological, and genomic-based study.</title>
        <authorList>
            <person name="Dong N."/>
            <person name="Zeng Y."/>
            <person name="Cai C."/>
            <person name="Sun C."/>
            <person name="Lu J."/>
            <person name="Liu C."/>
            <person name="Zhou H."/>
            <person name="Sun Q."/>
            <person name="Shu L."/>
            <person name="Wang H."/>
            <person name="Wang Y."/>
            <person name="Wang S."/>
            <person name="Wu C."/>
            <person name="Chan E.W."/>
            <person name="Chen G."/>
            <person name="Shen Z."/>
            <person name="Chen S."/>
            <person name="Zhang R."/>
        </authorList>
    </citation>
    <scope>NUCLEOTIDE SEQUENCE</scope>
    <source>
        <strain evidence="2">R655-4</strain>
    </source>
</reference>
<evidence type="ECO:0000313" key="3">
    <source>
        <dbReference type="Proteomes" id="UP001170959"/>
    </source>
</evidence>
<comment type="caution">
    <text evidence="2">The sequence shown here is derived from an EMBL/GenBank/DDBJ whole genome shotgun (WGS) entry which is preliminary data.</text>
</comment>
<reference evidence="2" key="1">
    <citation type="submission" date="2020-06" db="EMBL/GenBank/DDBJ databases">
        <authorList>
            <person name="Dong N."/>
        </authorList>
    </citation>
    <scope>NUCLEOTIDE SEQUENCE</scope>
    <source>
        <strain evidence="2">R655-4</strain>
    </source>
</reference>
<dbReference type="EMBL" id="JACAGJ010000008">
    <property type="protein sequence ID" value="MDM1073648.1"/>
    <property type="molecule type" value="Genomic_DNA"/>
</dbReference>
<gene>
    <name evidence="2" type="ORF">HX001_14255</name>
</gene>
<name>A0AAJ1QGL5_9FLAO</name>
<accession>A0AAJ1QGL5</accession>
<dbReference type="Proteomes" id="UP001170959">
    <property type="component" value="Unassembled WGS sequence"/>
</dbReference>
<dbReference type="RefSeq" id="WP_286494092.1">
    <property type="nucleotide sequence ID" value="NZ_CAUPYU010000010.1"/>
</dbReference>
<evidence type="ECO:0000259" key="1">
    <source>
        <dbReference type="PROSITE" id="PS50043"/>
    </source>
</evidence>
<dbReference type="GO" id="GO:0006355">
    <property type="term" value="P:regulation of DNA-templated transcription"/>
    <property type="evidence" value="ECO:0007669"/>
    <property type="project" value="InterPro"/>
</dbReference>
<dbReference type="Gene3D" id="1.10.10.10">
    <property type="entry name" value="Winged helix-like DNA-binding domain superfamily/Winged helix DNA-binding domain"/>
    <property type="match status" value="1"/>
</dbReference>
<dbReference type="GO" id="GO:0003677">
    <property type="term" value="F:DNA binding"/>
    <property type="evidence" value="ECO:0007669"/>
    <property type="project" value="InterPro"/>
</dbReference>
<proteinExistence type="predicted"/>